<keyword evidence="3" id="KW-1185">Reference proteome</keyword>
<feature type="compositionally biased region" description="Basic and acidic residues" evidence="1">
    <location>
        <begin position="260"/>
        <end position="294"/>
    </location>
</feature>
<evidence type="ECO:0000313" key="3">
    <source>
        <dbReference type="Proteomes" id="UP000004994"/>
    </source>
</evidence>
<dbReference type="GO" id="GO:0042795">
    <property type="term" value="P:snRNA transcription by RNA polymerase II"/>
    <property type="evidence" value="ECO:0000318"/>
    <property type="project" value="GO_Central"/>
</dbReference>
<reference evidence="2" key="1">
    <citation type="journal article" date="2012" name="Nature">
        <title>The tomato genome sequence provides insights into fleshy fruit evolution.</title>
        <authorList>
            <consortium name="Tomato Genome Consortium"/>
        </authorList>
    </citation>
    <scope>NUCLEOTIDE SEQUENCE [LARGE SCALE GENOMIC DNA]</scope>
    <source>
        <strain evidence="2">cv. Heinz 1706</strain>
    </source>
</reference>
<protein>
    <recommendedName>
        <fullName evidence="4">Small nuclear RNA activating complex (SNAPc), subunit SNAP43 protein</fullName>
    </recommendedName>
</protein>
<dbReference type="AlphaFoldDB" id="A0A3Q7H7P3"/>
<gene>
    <name evidence="2" type="primary">LOC101266838</name>
</gene>
<feature type="region of interest" description="Disordered" evidence="1">
    <location>
        <begin position="260"/>
        <end position="308"/>
    </location>
</feature>
<dbReference type="FunCoup" id="A0A3Q7H7P3">
    <property type="interactions" value="398"/>
</dbReference>
<dbReference type="PANTHER" id="PTHR15131">
    <property type="entry name" value="SMALL NUCLEAR RNA ACTIVATING COMPLEX, POLYPEPTIDE 1"/>
    <property type="match status" value="1"/>
</dbReference>
<dbReference type="OrthoDB" id="20127at2759"/>
<dbReference type="GO" id="GO:0043565">
    <property type="term" value="F:sequence-specific DNA binding"/>
    <property type="evidence" value="ECO:0000318"/>
    <property type="project" value="GO_Central"/>
</dbReference>
<dbReference type="Pfam" id="PF09808">
    <property type="entry name" value="SNAPC1"/>
    <property type="match status" value="1"/>
</dbReference>
<dbReference type="GeneID" id="101266838"/>
<dbReference type="Gramene" id="Solyc07g007940.3.1">
    <property type="protein sequence ID" value="Solyc07g007940.3.1"/>
    <property type="gene ID" value="Solyc07g007940.3"/>
</dbReference>
<reference evidence="2" key="2">
    <citation type="submission" date="2019-01" db="UniProtKB">
        <authorList>
            <consortium name="EnsemblPlants"/>
        </authorList>
    </citation>
    <scope>IDENTIFICATION</scope>
    <source>
        <strain evidence="2">cv. Heinz 1706</strain>
    </source>
</reference>
<evidence type="ECO:0008006" key="4">
    <source>
        <dbReference type="Google" id="ProtNLM"/>
    </source>
</evidence>
<dbReference type="PANTHER" id="PTHR15131:SF3">
    <property type="entry name" value="SNRNA-ACTIVATING PROTEIN COMPLEX SUBUNIT 1"/>
    <property type="match status" value="1"/>
</dbReference>
<dbReference type="PaxDb" id="4081-Solyc07g007940.2.1"/>
<dbReference type="GO" id="GO:0019185">
    <property type="term" value="C:snRNA-activating protein complex"/>
    <property type="evidence" value="ECO:0000318"/>
    <property type="project" value="GO_Central"/>
</dbReference>
<evidence type="ECO:0000313" key="2">
    <source>
        <dbReference type="EnsemblPlants" id="Solyc07g007940.3.1"/>
    </source>
</evidence>
<dbReference type="EnsemblPlants" id="Solyc07g007940.3.1">
    <property type="protein sequence ID" value="Solyc07g007940.3.1"/>
    <property type="gene ID" value="Solyc07g007940.3"/>
</dbReference>
<organism evidence="2">
    <name type="scientific">Solanum lycopersicum</name>
    <name type="common">Tomato</name>
    <name type="synonym">Lycopersicon esculentum</name>
    <dbReference type="NCBI Taxonomy" id="4081"/>
    <lineage>
        <taxon>Eukaryota</taxon>
        <taxon>Viridiplantae</taxon>
        <taxon>Streptophyta</taxon>
        <taxon>Embryophyta</taxon>
        <taxon>Tracheophyta</taxon>
        <taxon>Spermatophyta</taxon>
        <taxon>Magnoliopsida</taxon>
        <taxon>eudicotyledons</taxon>
        <taxon>Gunneridae</taxon>
        <taxon>Pentapetalae</taxon>
        <taxon>asterids</taxon>
        <taxon>lamiids</taxon>
        <taxon>Solanales</taxon>
        <taxon>Solanaceae</taxon>
        <taxon>Solanoideae</taxon>
        <taxon>Solaneae</taxon>
        <taxon>Solanum</taxon>
        <taxon>Solanum subgen. Lycopersicon</taxon>
    </lineage>
</organism>
<accession>A0A3Q7H7P3</accession>
<dbReference type="KEGG" id="sly:101266838"/>
<proteinExistence type="predicted"/>
<dbReference type="InParanoid" id="A0A3Q7H7P3"/>
<sequence length="326" mass="37079">MDLKLFKLDIDELINEFAKGGSPTFAEMKRVWVSKKFSYIFEASPPKDQACFIQSLYAYCIGYMVSTNSLLSRLGGLYCLYCLYETQPFKPPFKIYLSMGELKNLRNVVAEAKAKDVKVVPAVVKRMFDRNMFLFGFVDVNESSAAERLDELSEVQNASIQIACKKLFANSRIEHFTHMDMGLELEVDMLKQKSADYARAKDLAIKEASGIVDVESIKHIAENQTLIGDVVGKTADDWKVQKELFYQKTGILHQPVKKDSVDVVGGEHDKSQQKVAEEHDKSQQEVAEEQDKSQQEVAEEQDDNEDFSKELEEVLLSAQYDSDFEE</sequence>
<evidence type="ECO:0000256" key="1">
    <source>
        <dbReference type="SAM" id="MobiDB-lite"/>
    </source>
</evidence>
<dbReference type="RefSeq" id="XP_004242759.1">
    <property type="nucleotide sequence ID" value="XM_004242711.5"/>
</dbReference>
<dbReference type="Proteomes" id="UP000004994">
    <property type="component" value="Chromosome 7"/>
</dbReference>
<name>A0A3Q7H7P3_SOLLC</name>
<dbReference type="OMA" id="ADFKRVW"/>
<dbReference type="STRING" id="4081.A0A3Q7H7P3"/>
<dbReference type="GO" id="GO:0042796">
    <property type="term" value="P:snRNA transcription by RNA polymerase III"/>
    <property type="evidence" value="ECO:0000318"/>
    <property type="project" value="GO_Central"/>
</dbReference>
<dbReference type="InterPro" id="IPR019188">
    <property type="entry name" value="SNAPC1"/>
</dbReference>